<name>A0ABV2LIJ3_9BACL</name>
<evidence type="ECO:0000313" key="1">
    <source>
        <dbReference type="EMBL" id="MET3728413.1"/>
    </source>
</evidence>
<dbReference type="Proteomes" id="UP001549097">
    <property type="component" value="Unassembled WGS sequence"/>
</dbReference>
<keyword evidence="2" id="KW-1185">Reference proteome</keyword>
<dbReference type="EMBL" id="JBEPMP010000001">
    <property type="protein sequence ID" value="MET3728413.1"/>
    <property type="molecule type" value="Genomic_DNA"/>
</dbReference>
<comment type="caution">
    <text evidence="1">The sequence shown here is derived from an EMBL/GenBank/DDBJ whole genome shotgun (WGS) entry which is preliminary data.</text>
</comment>
<evidence type="ECO:0000313" key="2">
    <source>
        <dbReference type="Proteomes" id="UP001549097"/>
    </source>
</evidence>
<sequence length="44" mass="5126">MLSSKVTFLLENILFDTKGFQLIYREIRGEYTDNSSIETNVLLL</sequence>
<gene>
    <name evidence="1" type="ORF">ABID52_001994</name>
</gene>
<reference evidence="1 2" key="1">
    <citation type="submission" date="2024-06" db="EMBL/GenBank/DDBJ databases">
        <title>Genomic Encyclopedia of Type Strains, Phase IV (KMG-IV): sequencing the most valuable type-strain genomes for metagenomic binning, comparative biology and taxonomic classification.</title>
        <authorList>
            <person name="Goeker M."/>
        </authorList>
    </citation>
    <scope>NUCLEOTIDE SEQUENCE [LARGE SCALE GENOMIC DNA]</scope>
    <source>
        <strain evidence="1 2">DSM 100124</strain>
    </source>
</reference>
<protein>
    <submittedName>
        <fullName evidence="1">Uncharacterized protein</fullName>
    </submittedName>
</protein>
<proteinExistence type="predicted"/>
<accession>A0ABV2LIJ3</accession>
<organism evidence="1 2">
    <name type="scientific">Fictibacillus halophilus</name>
    <dbReference type="NCBI Taxonomy" id="1610490"/>
    <lineage>
        <taxon>Bacteria</taxon>
        <taxon>Bacillati</taxon>
        <taxon>Bacillota</taxon>
        <taxon>Bacilli</taxon>
        <taxon>Bacillales</taxon>
        <taxon>Fictibacillaceae</taxon>
        <taxon>Fictibacillus</taxon>
    </lineage>
</organism>